<dbReference type="OrthoDB" id="1641131at2759"/>
<name>A0A830D0R3_9LAMI</name>
<organism evidence="1 2">
    <name type="scientific">Phtheirospermum japonicum</name>
    <dbReference type="NCBI Taxonomy" id="374723"/>
    <lineage>
        <taxon>Eukaryota</taxon>
        <taxon>Viridiplantae</taxon>
        <taxon>Streptophyta</taxon>
        <taxon>Embryophyta</taxon>
        <taxon>Tracheophyta</taxon>
        <taxon>Spermatophyta</taxon>
        <taxon>Magnoliopsida</taxon>
        <taxon>eudicotyledons</taxon>
        <taxon>Gunneridae</taxon>
        <taxon>Pentapetalae</taxon>
        <taxon>asterids</taxon>
        <taxon>lamiids</taxon>
        <taxon>Lamiales</taxon>
        <taxon>Orobanchaceae</taxon>
        <taxon>Orobanchaceae incertae sedis</taxon>
        <taxon>Phtheirospermum</taxon>
    </lineage>
</organism>
<dbReference type="Proteomes" id="UP000653305">
    <property type="component" value="Unassembled WGS sequence"/>
</dbReference>
<dbReference type="AlphaFoldDB" id="A0A830D0R3"/>
<keyword evidence="2" id="KW-1185">Reference proteome</keyword>
<evidence type="ECO:0000313" key="1">
    <source>
        <dbReference type="EMBL" id="GFP99941.1"/>
    </source>
</evidence>
<dbReference type="InterPro" id="IPR019141">
    <property type="entry name" value="DUF2045"/>
</dbReference>
<proteinExistence type="predicted"/>
<reference evidence="1" key="1">
    <citation type="submission" date="2020-07" db="EMBL/GenBank/DDBJ databases">
        <title>Ethylene signaling mediates host invasion by parasitic plants.</title>
        <authorList>
            <person name="Yoshida S."/>
        </authorList>
    </citation>
    <scope>NUCLEOTIDE SEQUENCE</scope>
    <source>
        <strain evidence="1">Okayama</strain>
    </source>
</reference>
<comment type="caution">
    <text evidence="1">The sequence shown here is derived from an EMBL/GenBank/DDBJ whole genome shotgun (WGS) entry which is preliminary data.</text>
</comment>
<accession>A0A830D0R3</accession>
<gene>
    <name evidence="1" type="ORF">PHJA_002138200</name>
</gene>
<dbReference type="PANTHER" id="PTHR21477:SF12">
    <property type="entry name" value="PROTEIN PHLOEM PROTEIN 2-LIKE A10"/>
    <property type="match status" value="1"/>
</dbReference>
<protein>
    <submittedName>
        <fullName evidence="1">Protein phloem protein 2-like a10</fullName>
    </submittedName>
</protein>
<dbReference type="EMBL" id="BMAC01000598">
    <property type="protein sequence ID" value="GFP99941.1"/>
    <property type="molecule type" value="Genomic_DNA"/>
</dbReference>
<sequence>MMSDSADTIGILSKDIKEFIQSDSNQIPQSLKQVSKIARSDEFSDSLTRITRAMTLGIIRGYRTESVKSGESSNFSDTLLDKLFSEAGSGFTSLVIGSFARNFVMALYSEWKSNDDFQNNSKWVDIACEDKCRELIGDCIRSFVSTAVAVYLDKTMSINTYDEIFAGLTNPKHEAKVRDMLVSVCNGAVETFIRTAYAKSNSSYSKIIDFEDGFISGDEKGGIRTKLRRLKDKNQESGWARKMSSTLAVPSNRKFVLDVTGIVTFETVRSFLEFLLQKVSEGMKKSGDVVQQEVVDRGFEAIRCVSGKSSAVTTICLTLCLNILNSPWILAPY</sequence>
<evidence type="ECO:0000313" key="2">
    <source>
        <dbReference type="Proteomes" id="UP000653305"/>
    </source>
</evidence>
<dbReference type="PANTHER" id="PTHR21477">
    <property type="entry name" value="ZGC:172139"/>
    <property type="match status" value="1"/>
</dbReference>